<evidence type="ECO:0000313" key="11">
    <source>
        <dbReference type="Proteomes" id="UP000249590"/>
    </source>
</evidence>
<reference evidence="10 11" key="1">
    <citation type="submission" date="2018-05" db="EMBL/GenBank/DDBJ databases">
        <title>Acuticoccus sediminis sp. nov., isolated from deep-sea sediment of Indian Ocean.</title>
        <authorList>
            <person name="Liu X."/>
            <person name="Lai Q."/>
            <person name="Du Y."/>
            <person name="Sun F."/>
            <person name="Zhang X."/>
            <person name="Wang S."/>
            <person name="Shao Z."/>
        </authorList>
    </citation>
    <scope>NUCLEOTIDE SEQUENCE [LARGE SCALE GENOMIC DNA]</scope>
    <source>
        <strain evidence="10 11">PTG4-2</strain>
    </source>
</reference>
<dbReference type="InterPro" id="IPR005829">
    <property type="entry name" value="Sugar_transporter_CS"/>
</dbReference>
<dbReference type="PROSITE" id="PS00216">
    <property type="entry name" value="SUGAR_TRANSPORT_1"/>
    <property type="match status" value="2"/>
</dbReference>
<feature type="transmembrane region" description="Helical" evidence="8">
    <location>
        <begin position="313"/>
        <end position="334"/>
    </location>
</feature>
<accession>A0A8B2NWD3</accession>
<dbReference type="RefSeq" id="WP_111346799.1">
    <property type="nucleotide sequence ID" value="NZ_QHHQ01000003.1"/>
</dbReference>
<keyword evidence="4 8" id="KW-0812">Transmembrane</keyword>
<dbReference type="GO" id="GO:0016020">
    <property type="term" value="C:membrane"/>
    <property type="evidence" value="ECO:0007669"/>
    <property type="project" value="UniProtKB-SubCell"/>
</dbReference>
<dbReference type="GO" id="GO:0022857">
    <property type="term" value="F:transmembrane transporter activity"/>
    <property type="evidence" value="ECO:0007669"/>
    <property type="project" value="InterPro"/>
</dbReference>
<proteinExistence type="inferred from homology"/>
<feature type="transmembrane region" description="Helical" evidence="8">
    <location>
        <begin position="162"/>
        <end position="181"/>
    </location>
</feature>
<feature type="transmembrane region" description="Helical" evidence="8">
    <location>
        <begin position="76"/>
        <end position="94"/>
    </location>
</feature>
<feature type="transmembrane region" description="Helical" evidence="8">
    <location>
        <begin position="281"/>
        <end position="306"/>
    </location>
</feature>
<evidence type="ECO:0000256" key="5">
    <source>
        <dbReference type="ARBA" id="ARBA00022989"/>
    </source>
</evidence>
<dbReference type="SUPFAM" id="SSF103473">
    <property type="entry name" value="MFS general substrate transporter"/>
    <property type="match status" value="1"/>
</dbReference>
<dbReference type="Gene3D" id="1.20.1250.20">
    <property type="entry name" value="MFS general substrate transporter like domains"/>
    <property type="match status" value="1"/>
</dbReference>
<organism evidence="10 11">
    <name type="scientific">Acuticoccus sediminis</name>
    <dbReference type="NCBI Taxonomy" id="2184697"/>
    <lineage>
        <taxon>Bacteria</taxon>
        <taxon>Pseudomonadati</taxon>
        <taxon>Pseudomonadota</taxon>
        <taxon>Alphaproteobacteria</taxon>
        <taxon>Hyphomicrobiales</taxon>
        <taxon>Amorphaceae</taxon>
        <taxon>Acuticoccus</taxon>
    </lineage>
</organism>
<feature type="transmembrane region" description="Helical" evidence="8">
    <location>
        <begin position="340"/>
        <end position="366"/>
    </location>
</feature>
<feature type="transmembrane region" description="Helical" evidence="8">
    <location>
        <begin position="106"/>
        <end position="126"/>
    </location>
</feature>
<comment type="caution">
    <text evidence="10">The sequence shown here is derived from an EMBL/GenBank/DDBJ whole genome shotgun (WGS) entry which is preliminary data.</text>
</comment>
<protein>
    <submittedName>
        <fullName evidence="10">MFS transporter</fullName>
    </submittedName>
</protein>
<evidence type="ECO:0000256" key="7">
    <source>
        <dbReference type="RuleBase" id="RU003346"/>
    </source>
</evidence>
<dbReference type="PRINTS" id="PR00171">
    <property type="entry name" value="SUGRTRNSPORT"/>
</dbReference>
<evidence type="ECO:0000256" key="1">
    <source>
        <dbReference type="ARBA" id="ARBA00004141"/>
    </source>
</evidence>
<dbReference type="InterPro" id="IPR003663">
    <property type="entry name" value="Sugar/inositol_transpt"/>
</dbReference>
<dbReference type="Pfam" id="PF00083">
    <property type="entry name" value="Sugar_tr"/>
    <property type="match status" value="1"/>
</dbReference>
<feature type="domain" description="Major facilitator superfamily (MFS) profile" evidence="9">
    <location>
        <begin position="10"/>
        <end position="432"/>
    </location>
</feature>
<dbReference type="FunFam" id="1.20.1250.20:FF:000134">
    <property type="entry name" value="MFS sugar transporter protein"/>
    <property type="match status" value="1"/>
</dbReference>
<comment type="subcellular location">
    <subcellularLocation>
        <location evidence="1">Membrane</location>
        <topology evidence="1">Multi-pass membrane protein</topology>
    </subcellularLocation>
</comment>
<dbReference type="PANTHER" id="PTHR48020:SF12">
    <property type="entry name" value="PROTON MYO-INOSITOL COTRANSPORTER"/>
    <property type="match status" value="1"/>
</dbReference>
<dbReference type="InterPro" id="IPR020846">
    <property type="entry name" value="MFS_dom"/>
</dbReference>
<feature type="transmembrane region" description="Helical" evidence="8">
    <location>
        <begin position="407"/>
        <end position="428"/>
    </location>
</feature>
<dbReference type="InterPro" id="IPR036259">
    <property type="entry name" value="MFS_trans_sf"/>
</dbReference>
<evidence type="ECO:0000259" key="9">
    <source>
        <dbReference type="PROSITE" id="PS50850"/>
    </source>
</evidence>
<keyword evidence="6 8" id="KW-0472">Membrane</keyword>
<gene>
    <name evidence="10" type="ORF">DLJ53_15515</name>
</gene>
<evidence type="ECO:0000256" key="6">
    <source>
        <dbReference type="ARBA" id="ARBA00023136"/>
    </source>
</evidence>
<keyword evidence="5 8" id="KW-1133">Transmembrane helix</keyword>
<feature type="transmembrane region" description="Helical" evidence="8">
    <location>
        <begin position="378"/>
        <end position="401"/>
    </location>
</feature>
<evidence type="ECO:0000256" key="8">
    <source>
        <dbReference type="SAM" id="Phobius"/>
    </source>
</evidence>
<feature type="transmembrane region" description="Helical" evidence="8">
    <location>
        <begin position="49"/>
        <end position="67"/>
    </location>
</feature>
<dbReference type="PANTHER" id="PTHR48020">
    <property type="entry name" value="PROTON MYO-INOSITOL COTRANSPORTER"/>
    <property type="match status" value="1"/>
</dbReference>
<feature type="transmembrane region" description="Helical" evidence="8">
    <location>
        <begin position="133"/>
        <end position="156"/>
    </location>
</feature>
<dbReference type="NCBIfam" id="TIGR00879">
    <property type="entry name" value="SP"/>
    <property type="match status" value="1"/>
</dbReference>
<dbReference type="OrthoDB" id="5368493at2"/>
<comment type="similarity">
    <text evidence="2 7">Belongs to the major facilitator superfamily. Sugar transporter (TC 2.A.1.1) family.</text>
</comment>
<dbReference type="InterPro" id="IPR050814">
    <property type="entry name" value="Myo-inositol_Transporter"/>
</dbReference>
<evidence type="ECO:0000256" key="2">
    <source>
        <dbReference type="ARBA" id="ARBA00010992"/>
    </source>
</evidence>
<keyword evidence="3 7" id="KW-0813">Transport</keyword>
<evidence type="ECO:0000256" key="3">
    <source>
        <dbReference type="ARBA" id="ARBA00022448"/>
    </source>
</evidence>
<evidence type="ECO:0000313" key="10">
    <source>
        <dbReference type="EMBL" id="RAI00661.1"/>
    </source>
</evidence>
<dbReference type="EMBL" id="QHHQ01000003">
    <property type="protein sequence ID" value="RAI00661.1"/>
    <property type="molecule type" value="Genomic_DNA"/>
</dbReference>
<dbReference type="PROSITE" id="PS00217">
    <property type="entry name" value="SUGAR_TRANSPORT_2"/>
    <property type="match status" value="1"/>
</dbReference>
<feature type="transmembrane region" description="Helical" evidence="8">
    <location>
        <begin position="243"/>
        <end position="269"/>
    </location>
</feature>
<dbReference type="PROSITE" id="PS50850">
    <property type="entry name" value="MFS"/>
    <property type="match status" value="1"/>
</dbReference>
<dbReference type="InterPro" id="IPR005828">
    <property type="entry name" value="MFS_sugar_transport-like"/>
</dbReference>
<sequence>MTLGSALLRLIALAALFGFLFGFDEGIIAGALPFISTTFTVTPASEGLMTAAVPLGAVLGVVLAAVYSDRLGRRRVLMLCALVFVAGSILSGAADGMEMLTLSRLLLGIAIGASSMAAPMFLAELAPPAVRGAVVSAFQLMITVGILISYLVSLGLAPFEQWRVMLALGMVPAAVALVGILRSPESPRWLVLRGRDDEARATIAKLEPTRSPVDIEHLVKEIRANIAHTPDAARWGAFLAPRVLPVVVFAMVLFFLQQLSGINAVIYYAPKIMSEAGLPGVHAQLFATVGIGTLNVAMTIVAMMVVDRMGRRPLLIGGFVGAAASLAFIAYTFATPENDSIIALAGLVAYIAFFAVSLGPLPWLYMSELFPIRLKTRGMALAACANWAMNFLVVFLFPVVLAGAGAAVTFGIFAAFCAFGVVFAYLMAPETKGVSLEEIERTLEAPVG</sequence>
<evidence type="ECO:0000256" key="4">
    <source>
        <dbReference type="ARBA" id="ARBA00022692"/>
    </source>
</evidence>
<keyword evidence="11" id="KW-1185">Reference proteome</keyword>
<dbReference type="Proteomes" id="UP000249590">
    <property type="component" value="Unassembled WGS sequence"/>
</dbReference>
<dbReference type="AlphaFoldDB" id="A0A8B2NWD3"/>
<name>A0A8B2NWD3_9HYPH</name>